<dbReference type="Proteomes" id="UP000515208">
    <property type="component" value="Unplaced"/>
</dbReference>
<protein>
    <submittedName>
        <fullName evidence="2">Trefoil factor 1 isoform X1</fullName>
    </submittedName>
</protein>
<evidence type="ECO:0000313" key="2">
    <source>
        <dbReference type="RefSeq" id="XP_010833234.1"/>
    </source>
</evidence>
<keyword evidence="1" id="KW-1185">Reference proteome</keyword>
<dbReference type="RefSeq" id="XP_010833234.1">
    <property type="nucleotide sequence ID" value="XM_010834932.1"/>
</dbReference>
<dbReference type="AlphaFoldDB" id="A0A6P3H285"/>
<evidence type="ECO:0000313" key="1">
    <source>
        <dbReference type="Proteomes" id="UP000515208"/>
    </source>
</evidence>
<dbReference type="KEGG" id="bbis:104984955"/>
<dbReference type="GeneID" id="104984955"/>
<reference evidence="2" key="1">
    <citation type="submission" date="2025-08" db="UniProtKB">
        <authorList>
            <consortium name="RefSeq"/>
        </authorList>
    </citation>
    <scope>IDENTIFICATION</scope>
    <source>
        <tissue evidence="2">Blood</tissue>
    </source>
</reference>
<gene>
    <name evidence="2" type="primary">TFF1</name>
</gene>
<accession>A0A6P3H285</accession>
<proteinExistence type="predicted"/>
<sequence>MAAMEPKRRVRWNPIKDGIAVTPASRLRSAKIKAVALTTQSVESRGASTLRPWWTKHASFRYFSGGNGIGVRRTSAWCQGLSSIAGRISWGPMNLNSLPGLTAQILCIPN</sequence>
<name>A0A6P3H285_BISBB</name>
<dbReference type="CTD" id="7031"/>
<organism evidence="1 2">
    <name type="scientific">Bison bison bison</name>
    <name type="common">North American plains bison</name>
    <dbReference type="NCBI Taxonomy" id="43346"/>
    <lineage>
        <taxon>Eukaryota</taxon>
        <taxon>Metazoa</taxon>
        <taxon>Chordata</taxon>
        <taxon>Craniata</taxon>
        <taxon>Vertebrata</taxon>
        <taxon>Euteleostomi</taxon>
        <taxon>Mammalia</taxon>
        <taxon>Eutheria</taxon>
        <taxon>Laurasiatheria</taxon>
        <taxon>Artiodactyla</taxon>
        <taxon>Ruminantia</taxon>
        <taxon>Pecora</taxon>
        <taxon>Bovidae</taxon>
        <taxon>Bovinae</taxon>
        <taxon>Bison</taxon>
    </lineage>
</organism>